<dbReference type="InterPro" id="IPR051207">
    <property type="entry name" value="ComplexI_NDUFA9_subunit"/>
</dbReference>
<dbReference type="Proteomes" id="UP000835052">
    <property type="component" value="Unassembled WGS sequence"/>
</dbReference>
<accession>A0A8S1GX30</accession>
<evidence type="ECO:0000256" key="5">
    <source>
        <dbReference type="ARBA" id="ARBA00046455"/>
    </source>
</evidence>
<dbReference type="EMBL" id="CAJGYM010000007">
    <property type="protein sequence ID" value="CAD6187949.1"/>
    <property type="molecule type" value="Genomic_DNA"/>
</dbReference>
<keyword evidence="9" id="KW-1185">Reference proteome</keyword>
<feature type="compositionally biased region" description="Polar residues" evidence="6">
    <location>
        <begin position="116"/>
        <end position="128"/>
    </location>
</feature>
<comment type="caution">
    <text evidence="8">The sequence shown here is derived from an EMBL/GenBank/DDBJ whole genome shotgun (WGS) entry which is preliminary data.</text>
</comment>
<reference evidence="8" key="1">
    <citation type="submission" date="2020-10" db="EMBL/GenBank/DDBJ databases">
        <authorList>
            <person name="Kikuchi T."/>
        </authorList>
    </citation>
    <scope>NUCLEOTIDE SEQUENCE</scope>
    <source>
        <strain evidence="8">NKZ352</strain>
    </source>
</reference>
<evidence type="ECO:0000256" key="3">
    <source>
        <dbReference type="ARBA" id="ARBA00042000"/>
    </source>
</evidence>
<dbReference type="GO" id="GO:0044877">
    <property type="term" value="F:protein-containing complex binding"/>
    <property type="evidence" value="ECO:0007669"/>
    <property type="project" value="TreeGrafter"/>
</dbReference>
<feature type="region of interest" description="Disordered" evidence="6">
    <location>
        <begin position="107"/>
        <end position="133"/>
    </location>
</feature>
<evidence type="ECO:0000313" key="8">
    <source>
        <dbReference type="EMBL" id="CAD6187949.1"/>
    </source>
</evidence>
<sequence>MTTVVLGVFDRRPHPACEAAFLNSNKRAPKPQVSTESAGTMRKTVSCGMFVAEHFVCFYSQPFRGCVPKHKKSDMLSLLGKSAGSLSSGSGRNSLLLVCSQPYSSQVTPATEDKSNVPQPRVSSQNAQFRKGTGGRASFSGNVVTVFGATGFLGLPVINRLAKNGSQIIIPYRQDPYYLREHKVVGELGQILFFPFELKDEESIRKVVKYSNVVVNLVGTRSPTNNYGFDAVNNEGARRLARISREMGVEKFIHLSALGATPEPPKGVFVGRSEFLRTKGLGELAVREEFPSATIVRPSIMYGELDAFIQYYVSRWRKTPLDLVYLYKKGEQTYKMPIWVGDVAQGIDRIVRDPTAVGQTYEFVGPHCYQLSELMDFMYRKAHCIPDQQFHYRRHGLPDPYFIALTLATELFGKLFKTKVPLTREWMEFVEVKSDVLTGARTLADLGVRRLVEFEFEGGQLAFRRSFRRYFEEQYGELPAPPLPLRSPPITAKSPQKPLKSTSSKTVAFN</sequence>
<evidence type="ECO:0000313" key="9">
    <source>
        <dbReference type="Proteomes" id="UP000835052"/>
    </source>
</evidence>
<comment type="subunit">
    <text evidence="5">Complex I is composed of 45 different subunits. This a component of the hydrophobic protein fraction. Interacts with BLOC1S1. Interacts with SLC2A4. Interacts with CLOCK. Interacts with RAB5IF.</text>
</comment>
<dbReference type="SUPFAM" id="SSF51735">
    <property type="entry name" value="NAD(P)-binding Rossmann-fold domains"/>
    <property type="match status" value="1"/>
</dbReference>
<gene>
    <name evidence="8" type="ORF">CAUJ_LOCUS3868</name>
</gene>
<dbReference type="Pfam" id="PF01370">
    <property type="entry name" value="Epimerase"/>
    <property type="match status" value="1"/>
</dbReference>
<dbReference type="PANTHER" id="PTHR12126">
    <property type="entry name" value="NADH-UBIQUINONE OXIDOREDUCTASE 39 KDA SUBUNIT-RELATED"/>
    <property type="match status" value="1"/>
</dbReference>
<dbReference type="PANTHER" id="PTHR12126:SF11">
    <property type="entry name" value="NADH DEHYDROGENASE [UBIQUINONE] 1 ALPHA SUBCOMPLEX SUBUNIT 9, MITOCHONDRIAL"/>
    <property type="match status" value="1"/>
</dbReference>
<proteinExistence type="inferred from homology"/>
<evidence type="ECO:0000256" key="6">
    <source>
        <dbReference type="SAM" id="MobiDB-lite"/>
    </source>
</evidence>
<dbReference type="InterPro" id="IPR036291">
    <property type="entry name" value="NAD(P)-bd_dom_sf"/>
</dbReference>
<dbReference type="GO" id="GO:0005739">
    <property type="term" value="C:mitochondrion"/>
    <property type="evidence" value="ECO:0007669"/>
    <property type="project" value="TreeGrafter"/>
</dbReference>
<name>A0A8S1GX30_9PELO</name>
<dbReference type="OrthoDB" id="275457at2759"/>
<evidence type="ECO:0000256" key="2">
    <source>
        <dbReference type="ARBA" id="ARBA00040720"/>
    </source>
</evidence>
<dbReference type="InterPro" id="IPR001509">
    <property type="entry name" value="Epimerase_deHydtase"/>
</dbReference>
<comment type="similarity">
    <text evidence="1">Belongs to the complex I NDUFA9 subunit family.</text>
</comment>
<dbReference type="Gene3D" id="3.40.50.720">
    <property type="entry name" value="NAD(P)-binding Rossmann-like Domain"/>
    <property type="match status" value="1"/>
</dbReference>
<feature type="domain" description="NAD-dependent epimerase/dehydratase" evidence="7">
    <location>
        <begin position="144"/>
        <end position="358"/>
    </location>
</feature>
<dbReference type="AlphaFoldDB" id="A0A8S1GX30"/>
<feature type="region of interest" description="Disordered" evidence="6">
    <location>
        <begin position="481"/>
        <end position="510"/>
    </location>
</feature>
<dbReference type="CDD" id="cd05271">
    <property type="entry name" value="NDUFA9_like_SDR_a"/>
    <property type="match status" value="1"/>
</dbReference>
<evidence type="ECO:0000256" key="4">
    <source>
        <dbReference type="ARBA" id="ARBA00043145"/>
    </source>
</evidence>
<evidence type="ECO:0000256" key="1">
    <source>
        <dbReference type="ARBA" id="ARBA00038501"/>
    </source>
</evidence>
<evidence type="ECO:0000259" key="7">
    <source>
        <dbReference type="Pfam" id="PF01370"/>
    </source>
</evidence>
<feature type="compositionally biased region" description="Polar residues" evidence="6">
    <location>
        <begin position="499"/>
        <end position="510"/>
    </location>
</feature>
<organism evidence="8 9">
    <name type="scientific">Caenorhabditis auriculariae</name>
    <dbReference type="NCBI Taxonomy" id="2777116"/>
    <lineage>
        <taxon>Eukaryota</taxon>
        <taxon>Metazoa</taxon>
        <taxon>Ecdysozoa</taxon>
        <taxon>Nematoda</taxon>
        <taxon>Chromadorea</taxon>
        <taxon>Rhabditida</taxon>
        <taxon>Rhabditina</taxon>
        <taxon>Rhabditomorpha</taxon>
        <taxon>Rhabditoidea</taxon>
        <taxon>Rhabditidae</taxon>
        <taxon>Peloderinae</taxon>
        <taxon>Caenorhabditis</taxon>
    </lineage>
</organism>
<protein>
    <recommendedName>
        <fullName evidence="2">NADH dehydrogenase [ubiquinone] 1 alpha subcomplex subunit 9, mitochondrial</fullName>
    </recommendedName>
    <alternativeName>
        <fullName evidence="4">Complex I-39kD</fullName>
    </alternativeName>
    <alternativeName>
        <fullName evidence="3">NADH-ubiquinone oxidoreductase 39 kDa subunit</fullName>
    </alternativeName>
</protein>